<gene>
    <name evidence="2" type="ORF">GQ55_7G345800</name>
</gene>
<feature type="compositionally biased region" description="Polar residues" evidence="1">
    <location>
        <begin position="16"/>
        <end position="27"/>
    </location>
</feature>
<dbReference type="Proteomes" id="UP000244336">
    <property type="component" value="Chromosome 7"/>
</dbReference>
<evidence type="ECO:0000313" key="2">
    <source>
        <dbReference type="EMBL" id="PUZ49695.1"/>
    </source>
</evidence>
<feature type="region of interest" description="Disordered" evidence="1">
    <location>
        <begin position="16"/>
        <end position="42"/>
    </location>
</feature>
<reference evidence="2 3" key="1">
    <citation type="submission" date="2018-04" db="EMBL/GenBank/DDBJ databases">
        <title>WGS assembly of Panicum hallii var. hallii HAL2.</title>
        <authorList>
            <person name="Lovell J."/>
            <person name="Jenkins J."/>
            <person name="Lowry D."/>
            <person name="Mamidi S."/>
            <person name="Sreedasyam A."/>
            <person name="Weng X."/>
            <person name="Barry K."/>
            <person name="Bonette J."/>
            <person name="Campitelli B."/>
            <person name="Daum C."/>
            <person name="Gordon S."/>
            <person name="Gould B."/>
            <person name="Lipzen A."/>
            <person name="MacQueen A."/>
            <person name="Palacio-Mejia J."/>
            <person name="Plott C."/>
            <person name="Shakirov E."/>
            <person name="Shu S."/>
            <person name="Yoshinaga Y."/>
            <person name="Zane M."/>
            <person name="Rokhsar D."/>
            <person name="Grimwood J."/>
            <person name="Schmutz J."/>
            <person name="Juenger T."/>
        </authorList>
    </citation>
    <scope>NUCLEOTIDE SEQUENCE [LARGE SCALE GENOMIC DNA]</scope>
    <source>
        <strain evidence="3">cv. HAL2</strain>
    </source>
</reference>
<organism evidence="2 3">
    <name type="scientific">Panicum hallii var. hallii</name>
    <dbReference type="NCBI Taxonomy" id="1504633"/>
    <lineage>
        <taxon>Eukaryota</taxon>
        <taxon>Viridiplantae</taxon>
        <taxon>Streptophyta</taxon>
        <taxon>Embryophyta</taxon>
        <taxon>Tracheophyta</taxon>
        <taxon>Spermatophyta</taxon>
        <taxon>Magnoliopsida</taxon>
        <taxon>Liliopsida</taxon>
        <taxon>Poales</taxon>
        <taxon>Poaceae</taxon>
        <taxon>PACMAD clade</taxon>
        <taxon>Panicoideae</taxon>
        <taxon>Panicodae</taxon>
        <taxon>Paniceae</taxon>
        <taxon>Panicinae</taxon>
        <taxon>Panicum</taxon>
        <taxon>Panicum sect. Panicum</taxon>
    </lineage>
</organism>
<accession>A0A2T7D296</accession>
<dbReference type="AlphaFoldDB" id="A0A2T7D296"/>
<dbReference type="EMBL" id="CM009755">
    <property type="protein sequence ID" value="PUZ49695.1"/>
    <property type="molecule type" value="Genomic_DNA"/>
</dbReference>
<keyword evidence="3" id="KW-1185">Reference proteome</keyword>
<protein>
    <submittedName>
        <fullName evidence="2">Uncharacterized protein</fullName>
    </submittedName>
</protein>
<evidence type="ECO:0000256" key="1">
    <source>
        <dbReference type="SAM" id="MobiDB-lite"/>
    </source>
</evidence>
<name>A0A2T7D296_9POAL</name>
<dbReference type="Gramene" id="PUZ49695">
    <property type="protein sequence ID" value="PUZ49695"/>
    <property type="gene ID" value="GQ55_7G345800"/>
</dbReference>
<sequence length="70" mass="7813">MPRCVCRVFWLERPVTSSASHDTTPSSPVLPARESPSSPPGIRHQAPLNYWPGLLIIYFTCELGQAILTY</sequence>
<evidence type="ECO:0000313" key="3">
    <source>
        <dbReference type="Proteomes" id="UP000244336"/>
    </source>
</evidence>
<proteinExistence type="predicted"/>